<dbReference type="OrthoDB" id="9809066at2"/>
<evidence type="ECO:0000313" key="3">
    <source>
        <dbReference type="Proteomes" id="UP000297737"/>
    </source>
</evidence>
<reference evidence="2 3" key="1">
    <citation type="submission" date="2019-02" db="EMBL/GenBank/DDBJ databases">
        <title>Polymorphobacter sp. isolated from the lake at the Tibet of China.</title>
        <authorList>
            <person name="Li A."/>
        </authorList>
    </citation>
    <scope>NUCLEOTIDE SEQUENCE [LARGE SCALE GENOMIC DNA]</scope>
    <source>
        <strain evidence="2 3">DJ1R-1</strain>
    </source>
</reference>
<sequence length="283" mass="30038">MFNCFARSLIATGALALSIIATPALAQSVAGEELSEDAKLAAQLSNPVAALISVPFQGNWDSGGGPNGDGSKYTLNIQPVVPISIGADWNIISRTILPFITQSHITPGPATGQTGFGDTTQSFFFSPKKPAGGWLIWGAGPVFLIPTGTSKPLTTDQWSAGPTAVFLTQKDGWTVGILANQLWSFAGDSSNGKVNSMFLQPFLSYTTKKFTTYSINTETTCNWELVGNQCAVPINVTVGQLMKLGSQRVSFTAGGRYYVSRPVGTAEWGLRFVATLLFPTGEK</sequence>
<dbReference type="Proteomes" id="UP000297737">
    <property type="component" value="Unassembled WGS sequence"/>
</dbReference>
<comment type="caution">
    <text evidence="2">The sequence shown here is derived from an EMBL/GenBank/DDBJ whole genome shotgun (WGS) entry which is preliminary data.</text>
</comment>
<name>A0A4Y9ETB5_9SPHN</name>
<feature type="chain" id="PRO_5021189701" evidence="1">
    <location>
        <begin position="27"/>
        <end position="283"/>
    </location>
</feature>
<accession>A0A4Y9ETB5</accession>
<feature type="signal peptide" evidence="1">
    <location>
        <begin position="1"/>
        <end position="26"/>
    </location>
</feature>
<evidence type="ECO:0000256" key="1">
    <source>
        <dbReference type="SAM" id="SignalP"/>
    </source>
</evidence>
<keyword evidence="1" id="KW-0732">Signal</keyword>
<gene>
    <name evidence="2" type="ORF">EUV02_05385</name>
</gene>
<keyword evidence="3" id="KW-1185">Reference proteome</keyword>
<organism evidence="2 3">
    <name type="scientific">Glacieibacterium arshaanense</name>
    <dbReference type="NCBI Taxonomy" id="2511025"/>
    <lineage>
        <taxon>Bacteria</taxon>
        <taxon>Pseudomonadati</taxon>
        <taxon>Pseudomonadota</taxon>
        <taxon>Alphaproteobacteria</taxon>
        <taxon>Sphingomonadales</taxon>
        <taxon>Sphingosinicellaceae</taxon>
        <taxon>Glacieibacterium</taxon>
    </lineage>
</organism>
<dbReference type="RefSeq" id="WP_135245147.1">
    <property type="nucleotide sequence ID" value="NZ_SIHO01000001.1"/>
</dbReference>
<dbReference type="AlphaFoldDB" id="A0A4Y9ETB5"/>
<proteinExistence type="predicted"/>
<evidence type="ECO:0000313" key="2">
    <source>
        <dbReference type="EMBL" id="TFU06423.1"/>
    </source>
</evidence>
<dbReference type="EMBL" id="SIHO01000001">
    <property type="protein sequence ID" value="TFU06423.1"/>
    <property type="molecule type" value="Genomic_DNA"/>
</dbReference>
<protein>
    <submittedName>
        <fullName evidence="2">Transporter</fullName>
    </submittedName>
</protein>